<feature type="compositionally biased region" description="Basic and acidic residues" evidence="1">
    <location>
        <begin position="133"/>
        <end position="154"/>
    </location>
</feature>
<evidence type="ECO:0000256" key="1">
    <source>
        <dbReference type="SAM" id="MobiDB-lite"/>
    </source>
</evidence>
<dbReference type="InterPro" id="IPR018379">
    <property type="entry name" value="BEN_domain"/>
</dbReference>
<feature type="region of interest" description="Disordered" evidence="1">
    <location>
        <begin position="94"/>
        <end position="116"/>
    </location>
</feature>
<dbReference type="Pfam" id="PF10523">
    <property type="entry name" value="BEN"/>
    <property type="match status" value="1"/>
</dbReference>
<gene>
    <name evidence="3" type="ORF">PEVE_00014360</name>
</gene>
<proteinExistence type="predicted"/>
<dbReference type="EMBL" id="CALNXI010002080">
    <property type="protein sequence ID" value="CAH3182682.1"/>
    <property type="molecule type" value="Genomic_DNA"/>
</dbReference>
<feature type="region of interest" description="Disordered" evidence="1">
    <location>
        <begin position="131"/>
        <end position="160"/>
    </location>
</feature>
<reference evidence="3 4" key="1">
    <citation type="submission" date="2022-05" db="EMBL/GenBank/DDBJ databases">
        <authorList>
            <consortium name="Genoscope - CEA"/>
            <person name="William W."/>
        </authorList>
    </citation>
    <scope>NUCLEOTIDE SEQUENCE [LARGE SCALE GENOMIC DNA]</scope>
</reference>
<sequence length="363" mass="40742">MSLRQLCKQTSKRVSKALFLFPEECKMGIASTRFIVEKDLDLVKGLSVHVNWEGKKVQVEILAVSDDKKVLAEKDLEWYKKNFLAVTEQIRGTTEPPRKKAARNKPAEVQCPKTEANASDHPYEQFLVGQKQRQHEWQKGRESKRTKVAEREAHVTVTSSSPQDDAVTILHQQLAVKTEECRQLMNKLAAMEEANTKILSCQMQMQENFVKLDLDATVADNGFAADIPALDENEPPAEIGDLSTIDTDTLDRLCEEVQPAQTSQLVQPTRVATSAQEVGEKLIGTCSFFTSEELANSNTDGTYGKMCLDSAKLNSLKVLLFTKFPAGADEDKEKVWRYIKSKINSKCRAVRKFTPKDSADRLS</sequence>
<comment type="caution">
    <text evidence="3">The sequence shown here is derived from an EMBL/GenBank/DDBJ whole genome shotgun (WGS) entry which is preliminary data.</text>
</comment>
<feature type="domain" description="BEN" evidence="2">
    <location>
        <begin position="276"/>
        <end position="354"/>
    </location>
</feature>
<dbReference type="Proteomes" id="UP001159427">
    <property type="component" value="Unassembled WGS sequence"/>
</dbReference>
<organism evidence="3 4">
    <name type="scientific">Porites evermanni</name>
    <dbReference type="NCBI Taxonomy" id="104178"/>
    <lineage>
        <taxon>Eukaryota</taxon>
        <taxon>Metazoa</taxon>
        <taxon>Cnidaria</taxon>
        <taxon>Anthozoa</taxon>
        <taxon>Hexacorallia</taxon>
        <taxon>Scleractinia</taxon>
        <taxon>Fungiina</taxon>
        <taxon>Poritidae</taxon>
        <taxon>Porites</taxon>
    </lineage>
</organism>
<accession>A0ABN8RTK9</accession>
<evidence type="ECO:0000313" key="4">
    <source>
        <dbReference type="Proteomes" id="UP001159427"/>
    </source>
</evidence>
<evidence type="ECO:0000259" key="2">
    <source>
        <dbReference type="SMART" id="SM01025"/>
    </source>
</evidence>
<name>A0ABN8RTK9_9CNID</name>
<dbReference type="SMART" id="SM01025">
    <property type="entry name" value="BEN"/>
    <property type="match status" value="1"/>
</dbReference>
<keyword evidence="4" id="KW-1185">Reference proteome</keyword>
<evidence type="ECO:0000313" key="3">
    <source>
        <dbReference type="EMBL" id="CAH3182682.1"/>
    </source>
</evidence>
<protein>
    <recommendedName>
        <fullName evidence="2">BEN domain-containing protein</fullName>
    </recommendedName>
</protein>